<reference evidence="2" key="1">
    <citation type="submission" date="2022-11" db="UniProtKB">
        <authorList>
            <consortium name="WormBaseParasite"/>
        </authorList>
    </citation>
    <scope>IDENTIFICATION</scope>
</reference>
<accession>A0A915IHE9</accession>
<evidence type="ECO:0000313" key="1">
    <source>
        <dbReference type="Proteomes" id="UP000887565"/>
    </source>
</evidence>
<dbReference type="AlphaFoldDB" id="A0A915IHE9"/>
<dbReference type="WBParaSite" id="nRc.2.0.1.t13505-RA">
    <property type="protein sequence ID" value="nRc.2.0.1.t13505-RA"/>
    <property type="gene ID" value="nRc.2.0.1.g13505"/>
</dbReference>
<name>A0A915IHE9_ROMCU</name>
<organism evidence="1 2">
    <name type="scientific">Romanomermis culicivorax</name>
    <name type="common">Nematode worm</name>
    <dbReference type="NCBI Taxonomy" id="13658"/>
    <lineage>
        <taxon>Eukaryota</taxon>
        <taxon>Metazoa</taxon>
        <taxon>Ecdysozoa</taxon>
        <taxon>Nematoda</taxon>
        <taxon>Enoplea</taxon>
        <taxon>Dorylaimia</taxon>
        <taxon>Mermithida</taxon>
        <taxon>Mermithoidea</taxon>
        <taxon>Mermithidae</taxon>
        <taxon>Romanomermis</taxon>
    </lineage>
</organism>
<proteinExistence type="predicted"/>
<keyword evidence="1" id="KW-1185">Reference proteome</keyword>
<sequence length="207" mass="23716">MPNFDAGLMEHAFQYLMGEVHRPHVLDEILGVFHTRTLSAVTENATSAVGQNTVRWVGWKTDEGLASGAVERSATQETRFSCWRILRATRCRDNGNFRTSARVLITERENFLEKVREENQEYNKIVVKDQKSPFSKITSSLLHDIASQAVKQQFRKVIGLQQTDAEALSEAILTYFEENGIDGKNDNVYIGWCKRNAWMAKWDSREN</sequence>
<protein>
    <submittedName>
        <fullName evidence="2">Uncharacterized protein</fullName>
    </submittedName>
</protein>
<dbReference type="Proteomes" id="UP000887565">
    <property type="component" value="Unplaced"/>
</dbReference>
<evidence type="ECO:0000313" key="2">
    <source>
        <dbReference type="WBParaSite" id="nRc.2.0.1.t13505-RA"/>
    </source>
</evidence>